<feature type="transmembrane region" description="Helical" evidence="9">
    <location>
        <begin position="6"/>
        <end position="31"/>
    </location>
</feature>
<dbReference type="RefSeq" id="WP_147030205.1">
    <property type="nucleotide sequence ID" value="NZ_CP042436.1"/>
</dbReference>
<keyword evidence="4" id="KW-0808">Transferase</keyword>
<dbReference type="Pfam" id="PF02518">
    <property type="entry name" value="HATPase_c"/>
    <property type="match status" value="1"/>
</dbReference>
<dbReference type="EMBL" id="CP042436">
    <property type="protein sequence ID" value="QEC61628.1"/>
    <property type="molecule type" value="Genomic_DNA"/>
</dbReference>
<dbReference type="PROSITE" id="PS50109">
    <property type="entry name" value="HIS_KIN"/>
    <property type="match status" value="1"/>
</dbReference>
<dbReference type="InterPro" id="IPR011712">
    <property type="entry name" value="Sig_transdc_His_kin_sub3_dim/P"/>
</dbReference>
<dbReference type="OrthoDB" id="5401121at2"/>
<dbReference type="InterPro" id="IPR005467">
    <property type="entry name" value="His_kinase_dom"/>
</dbReference>
<accession>A0A5B8URZ3</accession>
<dbReference type="Gene3D" id="3.30.565.10">
    <property type="entry name" value="Histidine kinase-like ATPase, C-terminal domain"/>
    <property type="match status" value="1"/>
</dbReference>
<comment type="catalytic activity">
    <reaction evidence="1">
        <text>ATP + protein L-histidine = ADP + protein N-phospho-L-histidine.</text>
        <dbReference type="EC" id="2.7.13.3"/>
    </reaction>
</comment>
<dbReference type="AlphaFoldDB" id="A0A5B8URZ3"/>
<dbReference type="Proteomes" id="UP000321479">
    <property type="component" value="Chromosome"/>
</dbReference>
<evidence type="ECO:0000256" key="2">
    <source>
        <dbReference type="ARBA" id="ARBA00012438"/>
    </source>
</evidence>
<dbReference type="GO" id="GO:0000155">
    <property type="term" value="F:phosphorelay sensor kinase activity"/>
    <property type="evidence" value="ECO:0007669"/>
    <property type="project" value="InterPro"/>
</dbReference>
<dbReference type="PANTHER" id="PTHR24421:SF10">
    <property type="entry name" value="NITRATE_NITRITE SENSOR PROTEIN NARQ"/>
    <property type="match status" value="1"/>
</dbReference>
<dbReference type="GO" id="GO:0016020">
    <property type="term" value="C:membrane"/>
    <property type="evidence" value="ECO:0007669"/>
    <property type="project" value="InterPro"/>
</dbReference>
<evidence type="ECO:0000256" key="3">
    <source>
        <dbReference type="ARBA" id="ARBA00022553"/>
    </source>
</evidence>
<dbReference type="InterPro" id="IPR036890">
    <property type="entry name" value="HATPase_C_sf"/>
</dbReference>
<dbReference type="InterPro" id="IPR003594">
    <property type="entry name" value="HATPase_dom"/>
</dbReference>
<keyword evidence="9" id="KW-0812">Transmembrane</keyword>
<evidence type="ECO:0000256" key="8">
    <source>
        <dbReference type="ARBA" id="ARBA00023012"/>
    </source>
</evidence>
<evidence type="ECO:0000256" key="9">
    <source>
        <dbReference type="SAM" id="Phobius"/>
    </source>
</evidence>
<dbReference type="KEGG" id="mgin:FRZ54_03185"/>
<dbReference type="SUPFAM" id="SSF55874">
    <property type="entry name" value="ATPase domain of HSP90 chaperone/DNA topoisomerase II/histidine kinase"/>
    <property type="match status" value="1"/>
</dbReference>
<evidence type="ECO:0000313" key="11">
    <source>
        <dbReference type="EMBL" id="QEC61628.1"/>
    </source>
</evidence>
<dbReference type="InterPro" id="IPR050482">
    <property type="entry name" value="Sensor_HK_TwoCompSys"/>
</dbReference>
<protein>
    <recommendedName>
        <fullName evidence="2">histidine kinase</fullName>
        <ecNumber evidence="2">2.7.13.3</ecNumber>
    </recommendedName>
</protein>
<keyword evidence="12" id="KW-1185">Reference proteome</keyword>
<gene>
    <name evidence="11" type="ORF">FRZ54_03185</name>
</gene>
<keyword evidence="7" id="KW-0067">ATP-binding</keyword>
<dbReference type="PANTHER" id="PTHR24421">
    <property type="entry name" value="NITRATE/NITRITE SENSOR PROTEIN NARX-RELATED"/>
    <property type="match status" value="1"/>
</dbReference>
<dbReference type="SMART" id="SM00387">
    <property type="entry name" value="HATPase_c"/>
    <property type="match status" value="1"/>
</dbReference>
<dbReference type="GO" id="GO:0005524">
    <property type="term" value="F:ATP binding"/>
    <property type="evidence" value="ECO:0007669"/>
    <property type="project" value="UniProtKB-KW"/>
</dbReference>
<organism evidence="11 12">
    <name type="scientific">Mucilaginibacter ginsenosidivorans</name>
    <dbReference type="NCBI Taxonomy" id="398053"/>
    <lineage>
        <taxon>Bacteria</taxon>
        <taxon>Pseudomonadati</taxon>
        <taxon>Bacteroidota</taxon>
        <taxon>Sphingobacteriia</taxon>
        <taxon>Sphingobacteriales</taxon>
        <taxon>Sphingobacteriaceae</taxon>
        <taxon>Mucilaginibacter</taxon>
    </lineage>
</organism>
<dbReference type="EC" id="2.7.13.3" evidence="2"/>
<keyword evidence="5" id="KW-0547">Nucleotide-binding</keyword>
<evidence type="ECO:0000256" key="4">
    <source>
        <dbReference type="ARBA" id="ARBA00022679"/>
    </source>
</evidence>
<keyword evidence="9" id="KW-0472">Membrane</keyword>
<evidence type="ECO:0000313" key="12">
    <source>
        <dbReference type="Proteomes" id="UP000321479"/>
    </source>
</evidence>
<evidence type="ECO:0000259" key="10">
    <source>
        <dbReference type="PROSITE" id="PS50109"/>
    </source>
</evidence>
<evidence type="ECO:0000256" key="7">
    <source>
        <dbReference type="ARBA" id="ARBA00022840"/>
    </source>
</evidence>
<keyword evidence="3" id="KW-0597">Phosphoprotein</keyword>
<evidence type="ECO:0000256" key="5">
    <source>
        <dbReference type="ARBA" id="ARBA00022741"/>
    </source>
</evidence>
<dbReference type="GO" id="GO:0046983">
    <property type="term" value="F:protein dimerization activity"/>
    <property type="evidence" value="ECO:0007669"/>
    <property type="project" value="InterPro"/>
</dbReference>
<dbReference type="Pfam" id="PF07730">
    <property type="entry name" value="HisKA_3"/>
    <property type="match status" value="1"/>
</dbReference>
<feature type="domain" description="Histidine kinase" evidence="10">
    <location>
        <begin position="67"/>
        <end position="260"/>
    </location>
</feature>
<dbReference type="Gene3D" id="1.20.5.1930">
    <property type="match status" value="1"/>
</dbReference>
<dbReference type="CDD" id="cd16917">
    <property type="entry name" value="HATPase_UhpB-NarQ-NarX-like"/>
    <property type="match status" value="1"/>
</dbReference>
<keyword evidence="6 11" id="KW-0418">Kinase</keyword>
<sequence length="274" mass="30861">MDNESIRFIVLSAAFLFALVAGFIVYFVILYQKKQLKNKKDQEEREAFYRQEVLKTQIEIQEQTFEHVSKEIHDNITQVLSFVKLSMGTLGNTLDDAKKAKMNESRELIAQAITDLRDLSKSMSFEHITSLGLTKTIEREVEKLNKSELVKTTFLTEGQPYPLGEQRELVLFRILQEALNNALKHAKAKHFKIDLQYQHDLFTLSIEDDGAGFSPELLNNKSGSGLRNMGNRAALIGGNATIDSAPGEGCRIKVSLNPFKQLYIDGGPHPNSVS</sequence>
<keyword evidence="8" id="KW-0902">Two-component regulatory system</keyword>
<name>A0A5B8URZ3_9SPHI</name>
<evidence type="ECO:0000256" key="6">
    <source>
        <dbReference type="ARBA" id="ARBA00022777"/>
    </source>
</evidence>
<evidence type="ECO:0000256" key="1">
    <source>
        <dbReference type="ARBA" id="ARBA00000085"/>
    </source>
</evidence>
<keyword evidence="9" id="KW-1133">Transmembrane helix</keyword>
<proteinExistence type="predicted"/>
<reference evidence="11 12" key="1">
    <citation type="journal article" date="2017" name="Curr. Microbiol.">
        <title>Mucilaginibacter ginsenosidivorans sp. nov., Isolated from Soil of Ginseng Field.</title>
        <authorList>
            <person name="Kim M.M."/>
            <person name="Siddiqi M.Z."/>
            <person name="Im W.T."/>
        </authorList>
    </citation>
    <scope>NUCLEOTIDE SEQUENCE [LARGE SCALE GENOMIC DNA]</scope>
    <source>
        <strain evidence="11 12">Gsoil 3017</strain>
    </source>
</reference>